<evidence type="ECO:0000256" key="10">
    <source>
        <dbReference type="SAM" id="MobiDB-lite"/>
    </source>
</evidence>
<keyword evidence="15" id="KW-1185">Reference proteome</keyword>
<dbReference type="Pfam" id="PF07732">
    <property type="entry name" value="Cu-oxidase_3"/>
    <property type="match status" value="1"/>
</dbReference>
<protein>
    <recommendedName>
        <fullName evidence="6">Multicopper oxidase CueO</fullName>
        <ecNumber evidence="5">1.16.3.4</ecNumber>
    </recommendedName>
    <alternativeName>
        <fullName evidence="7">Copper efflux oxidase</fullName>
    </alternativeName>
    <alternativeName>
        <fullName evidence="8">Cuprous oxidase</fullName>
    </alternativeName>
</protein>
<dbReference type="InterPro" id="IPR033138">
    <property type="entry name" value="Cu_oxidase_CS"/>
</dbReference>
<keyword evidence="4" id="KW-0560">Oxidoreductase</keyword>
<accession>A0A3A3Z060</accession>
<reference evidence="14 15" key="1">
    <citation type="submission" date="2018-09" db="EMBL/GenBank/DDBJ databases">
        <title>YIM 75000 draft genome.</title>
        <authorList>
            <person name="Tang S."/>
            <person name="Feng Y."/>
        </authorList>
    </citation>
    <scope>NUCLEOTIDE SEQUENCE [LARGE SCALE GENOMIC DNA]</scope>
    <source>
        <strain evidence="14 15">YIM 75000</strain>
    </source>
</reference>
<feature type="region of interest" description="Disordered" evidence="10">
    <location>
        <begin position="363"/>
        <end position="387"/>
    </location>
</feature>
<dbReference type="PANTHER" id="PTHR48267">
    <property type="entry name" value="CUPREDOXIN SUPERFAMILY PROTEIN"/>
    <property type="match status" value="1"/>
</dbReference>
<dbReference type="InterPro" id="IPR011707">
    <property type="entry name" value="Cu-oxidase-like_N"/>
</dbReference>
<evidence type="ECO:0000259" key="12">
    <source>
        <dbReference type="Pfam" id="PF07731"/>
    </source>
</evidence>
<evidence type="ECO:0000313" key="15">
    <source>
        <dbReference type="Proteomes" id="UP000265614"/>
    </source>
</evidence>
<dbReference type="GO" id="GO:0016491">
    <property type="term" value="F:oxidoreductase activity"/>
    <property type="evidence" value="ECO:0007669"/>
    <property type="project" value="UniProtKB-KW"/>
</dbReference>
<evidence type="ECO:0000256" key="4">
    <source>
        <dbReference type="ARBA" id="ARBA00023002"/>
    </source>
</evidence>
<dbReference type="AlphaFoldDB" id="A0A3A3Z060"/>
<comment type="similarity">
    <text evidence="1">Belongs to the multicopper oxidase family.</text>
</comment>
<dbReference type="InterPro" id="IPR002355">
    <property type="entry name" value="Cu_oxidase_Cu_BS"/>
</dbReference>
<dbReference type="CDD" id="cd13890">
    <property type="entry name" value="CuRO_3_CueO_FtsP"/>
    <property type="match status" value="1"/>
</dbReference>
<evidence type="ECO:0000256" key="5">
    <source>
        <dbReference type="ARBA" id="ARBA00038978"/>
    </source>
</evidence>
<dbReference type="SUPFAM" id="SSF49503">
    <property type="entry name" value="Cupredoxins"/>
    <property type="match status" value="3"/>
</dbReference>
<keyword evidence="3" id="KW-0479">Metal-binding</keyword>
<dbReference type="RefSeq" id="WP_119948565.1">
    <property type="nucleotide sequence ID" value="NZ_QZEZ01000001.1"/>
</dbReference>
<feature type="domain" description="Plastocyanin-like" evidence="13">
    <location>
        <begin position="76"/>
        <end position="181"/>
    </location>
</feature>
<comment type="subunit">
    <text evidence="2">Monomer.</text>
</comment>
<sequence length="487" mass="52714">MIARRTLLQLGLGAGVLGTVASPALALGGARPRSAAAVPHFTRPLTVPPVLRPVRRTRDTDHYLVVVRRALAELVPGVRTEVLSYGGGLPGPTISATRGRRAAVHHVNTLADPVSAHLHGGANPVEHDGGMMDTVPRGGRRTYVYENDQSAASLWVHDHAHHVESEHVYRGLSHLYLLRDPAEDALGLPSGRYDVPLVLRDARLDERGRLVYELDDAEQRSTVLVNGRAWPYLDVAARKYRLRLVNASNLRTFVLALSDGAPLQVIASDGGLLERPFPTPVVVVSPGERVEVVADFSGYAPGTQLVLANMTGPGPMDQVGEVLRFHVGAPAPDDSRVPEVLRALPPLPEPTVRREFVLSMDEPGTGHAGHGGHGAEGRSGTINGRTFDPARIDTRVRWGTTEHWTVTNAGATVPHNFHLHLAQFRLLTRDGRPVDPTEAGEKDTVLLFPGQTVTLQATFDTHRGVYPYHCHLVDHAAMGMTGQLEVV</sequence>
<dbReference type="InterPro" id="IPR045087">
    <property type="entry name" value="Cu-oxidase_fam"/>
</dbReference>
<proteinExistence type="inferred from homology"/>
<evidence type="ECO:0000256" key="9">
    <source>
        <dbReference type="ARBA" id="ARBA00048092"/>
    </source>
</evidence>
<dbReference type="PANTHER" id="PTHR48267:SF1">
    <property type="entry name" value="BILIRUBIN OXIDASE"/>
    <property type="match status" value="1"/>
</dbReference>
<feature type="domain" description="Plastocyanin-like" evidence="11">
    <location>
        <begin position="236"/>
        <end position="308"/>
    </location>
</feature>
<dbReference type="OrthoDB" id="345021at2"/>
<evidence type="ECO:0000313" key="14">
    <source>
        <dbReference type="EMBL" id="RJK97639.1"/>
    </source>
</evidence>
<evidence type="ECO:0000259" key="13">
    <source>
        <dbReference type="Pfam" id="PF07732"/>
    </source>
</evidence>
<dbReference type="Gene3D" id="2.60.40.420">
    <property type="entry name" value="Cupredoxins - blue copper proteins"/>
    <property type="match status" value="3"/>
</dbReference>
<evidence type="ECO:0000256" key="8">
    <source>
        <dbReference type="ARBA" id="ARBA00043090"/>
    </source>
</evidence>
<evidence type="ECO:0000256" key="2">
    <source>
        <dbReference type="ARBA" id="ARBA00011245"/>
    </source>
</evidence>
<dbReference type="PROSITE" id="PS51318">
    <property type="entry name" value="TAT"/>
    <property type="match status" value="1"/>
</dbReference>
<name>A0A3A3Z060_9ACTN</name>
<dbReference type="EMBL" id="QZEZ01000001">
    <property type="protein sequence ID" value="RJK97639.1"/>
    <property type="molecule type" value="Genomic_DNA"/>
</dbReference>
<evidence type="ECO:0000256" key="7">
    <source>
        <dbReference type="ARBA" id="ARBA00042896"/>
    </source>
</evidence>
<comment type="caution">
    <text evidence="14">The sequence shown here is derived from an EMBL/GenBank/DDBJ whole genome shotgun (WGS) entry which is preliminary data.</text>
</comment>
<dbReference type="InterPro" id="IPR008972">
    <property type="entry name" value="Cupredoxin"/>
</dbReference>
<organism evidence="14 15">
    <name type="scientific">Vallicoccus soli</name>
    <dbReference type="NCBI Taxonomy" id="2339232"/>
    <lineage>
        <taxon>Bacteria</taxon>
        <taxon>Bacillati</taxon>
        <taxon>Actinomycetota</taxon>
        <taxon>Actinomycetes</taxon>
        <taxon>Motilibacterales</taxon>
        <taxon>Vallicoccaceae</taxon>
        <taxon>Vallicoccus</taxon>
    </lineage>
</organism>
<dbReference type="PROSITE" id="PS00079">
    <property type="entry name" value="MULTICOPPER_OXIDASE1"/>
    <property type="match status" value="1"/>
</dbReference>
<feature type="domain" description="Plastocyanin-like" evidence="12">
    <location>
        <begin position="377"/>
        <end position="486"/>
    </location>
</feature>
<evidence type="ECO:0000256" key="1">
    <source>
        <dbReference type="ARBA" id="ARBA00010609"/>
    </source>
</evidence>
<comment type="catalytic activity">
    <reaction evidence="9">
        <text>4 Cu(+) + O2 + 4 H(+) = 4 Cu(2+) + 2 H2O</text>
        <dbReference type="Rhea" id="RHEA:30083"/>
        <dbReference type="ChEBI" id="CHEBI:15377"/>
        <dbReference type="ChEBI" id="CHEBI:15378"/>
        <dbReference type="ChEBI" id="CHEBI:15379"/>
        <dbReference type="ChEBI" id="CHEBI:29036"/>
        <dbReference type="ChEBI" id="CHEBI:49552"/>
        <dbReference type="EC" id="1.16.3.4"/>
    </reaction>
    <physiologicalReaction direction="left-to-right" evidence="9">
        <dbReference type="Rhea" id="RHEA:30084"/>
    </physiologicalReaction>
</comment>
<dbReference type="InterPro" id="IPR001117">
    <property type="entry name" value="Cu-oxidase_2nd"/>
</dbReference>
<dbReference type="InterPro" id="IPR011706">
    <property type="entry name" value="Cu-oxidase_C"/>
</dbReference>
<dbReference type="GO" id="GO:0005507">
    <property type="term" value="F:copper ion binding"/>
    <property type="evidence" value="ECO:0007669"/>
    <property type="project" value="InterPro"/>
</dbReference>
<dbReference type="EC" id="1.16.3.4" evidence="5"/>
<evidence type="ECO:0000256" key="3">
    <source>
        <dbReference type="ARBA" id="ARBA00022723"/>
    </source>
</evidence>
<evidence type="ECO:0000259" key="11">
    <source>
        <dbReference type="Pfam" id="PF00394"/>
    </source>
</evidence>
<dbReference type="Pfam" id="PF07731">
    <property type="entry name" value="Cu-oxidase_2"/>
    <property type="match status" value="1"/>
</dbReference>
<evidence type="ECO:0000256" key="6">
    <source>
        <dbReference type="ARBA" id="ARBA00041027"/>
    </source>
</evidence>
<dbReference type="Proteomes" id="UP000265614">
    <property type="component" value="Unassembled WGS sequence"/>
</dbReference>
<dbReference type="InterPro" id="IPR006311">
    <property type="entry name" value="TAT_signal"/>
</dbReference>
<dbReference type="PROSITE" id="PS00080">
    <property type="entry name" value="MULTICOPPER_OXIDASE2"/>
    <property type="match status" value="1"/>
</dbReference>
<dbReference type="Pfam" id="PF00394">
    <property type="entry name" value="Cu-oxidase"/>
    <property type="match status" value="1"/>
</dbReference>
<gene>
    <name evidence="14" type="ORF">D5H78_01025</name>
</gene>